<proteinExistence type="predicted"/>
<sequence length="139" mass="14918">MVARTAAHQRQSGLRSGPDLLRPDRAVVHLVADLDGTAAAGLVGVGHALWRQFRQLPERQQAGRQLPDAGRPGGEEIPQRQHGVGSGPVGDRHRTGLRNLQRRPVATGAVQPGRPPDPAHAAFQLVLKRIRLSLIMIAG</sequence>
<dbReference type="EMBL" id="AFHG01000029">
    <property type="protein sequence ID" value="EGK73101.1"/>
    <property type="molecule type" value="Genomic_DNA"/>
</dbReference>
<dbReference type="AlphaFoldDB" id="F5R7W8"/>
<keyword evidence="3" id="KW-1185">Reference proteome</keyword>
<feature type="region of interest" description="Disordered" evidence="1">
    <location>
        <begin position="1"/>
        <end position="20"/>
    </location>
</feature>
<dbReference type="Proteomes" id="UP000005019">
    <property type="component" value="Unassembled WGS sequence"/>
</dbReference>
<feature type="region of interest" description="Disordered" evidence="1">
    <location>
        <begin position="59"/>
        <end position="116"/>
    </location>
</feature>
<evidence type="ECO:0000313" key="2">
    <source>
        <dbReference type="EMBL" id="EGK73101.1"/>
    </source>
</evidence>
<evidence type="ECO:0000313" key="3">
    <source>
        <dbReference type="Proteomes" id="UP000005019"/>
    </source>
</evidence>
<gene>
    <name evidence="2" type="ORF">METUNv1_00272</name>
</gene>
<accession>F5R7W8</accession>
<protein>
    <submittedName>
        <fullName evidence="2">Uncharacterized protein</fullName>
    </submittedName>
</protein>
<organism evidence="2 3">
    <name type="scientific">Methyloversatilis universalis (strain ATCC BAA-1314 / DSM 25237 / JCM 13912 / CCUG 52030 / FAM5)</name>
    <dbReference type="NCBI Taxonomy" id="1000565"/>
    <lineage>
        <taxon>Bacteria</taxon>
        <taxon>Pseudomonadati</taxon>
        <taxon>Pseudomonadota</taxon>
        <taxon>Betaproteobacteria</taxon>
        <taxon>Nitrosomonadales</taxon>
        <taxon>Sterolibacteriaceae</taxon>
        <taxon>Methyloversatilis</taxon>
    </lineage>
</organism>
<comment type="caution">
    <text evidence="2">The sequence shown here is derived from an EMBL/GenBank/DDBJ whole genome shotgun (WGS) entry which is preliminary data.</text>
</comment>
<name>F5R7W8_METUF</name>
<reference evidence="2 3" key="1">
    <citation type="journal article" date="2011" name="J. Bacteriol.">
        <title>Genome sequence of Methyloversatilis universalis FAM5T, a methylotrophic representative of the order Rhodocyclales.</title>
        <authorList>
            <person name="Kittichotirat W."/>
            <person name="Good N.M."/>
            <person name="Hall R."/>
            <person name="Bringel F."/>
            <person name="Lajus A."/>
            <person name="Medigue C."/>
            <person name="Smalley N.E."/>
            <person name="Beck D."/>
            <person name="Bumgarner R."/>
            <person name="Vuilleumier S."/>
            <person name="Kalyuzhnaya M.G."/>
        </authorList>
    </citation>
    <scope>NUCLEOTIDE SEQUENCE [LARGE SCALE GENOMIC DNA]</scope>
    <source>
        <strain evidence="3">ATCC BAA-1314 / JCM 13912 / FAM5</strain>
    </source>
</reference>
<evidence type="ECO:0000256" key="1">
    <source>
        <dbReference type="SAM" id="MobiDB-lite"/>
    </source>
</evidence>